<dbReference type="AlphaFoldDB" id="A0A1H9ULW2"/>
<dbReference type="STRING" id="531814.SAMN04487944_11829"/>
<sequence length="444" mass="48492">MNFIKKNVIVALYGLVVLLMVAGCSGNQDEASASEGDSDGGQSSNSAVEIEFWYGLGGNLGDNMKRIIDEFNQSQDEVVVTGIAQADYSETYQKLQAAIAAQQVPAAVLLGSDTVNALAQKQALAPMDSFIAEQADFEESDFVEAFYHQGNVNGTQFALPLYGTTQVLYYREDVFNELGISPDALNNWETLLEAAETIKEEKEIYGWMPMWGSGNLIDATLSRGGTILNEDGTEVTIDSEEWIDTWEFFRKAIHEDEVMGLQHGGQGWEYWYKTIDDVLQNRAAGYTGSSGDQGDLDFTIVSAHKQPGWEGDDPAPVADALQGSITALASEEEQQAAFKFLSYFTSPEVTADWSMNTGYIAVRKSARDVAEFQQFAEENPQILVPLEQAETASTPFIDPTGGKITDAISKAADLVEIENIPAEKALSDAKEEAQQALDEILTNN</sequence>
<evidence type="ECO:0000256" key="1">
    <source>
        <dbReference type="ARBA" id="ARBA00004196"/>
    </source>
</evidence>
<keyword evidence="4" id="KW-0732">Signal</keyword>
<organism evidence="5 6">
    <name type="scientific">Gracilibacillus ureilyticus</name>
    <dbReference type="NCBI Taxonomy" id="531814"/>
    <lineage>
        <taxon>Bacteria</taxon>
        <taxon>Bacillati</taxon>
        <taxon>Bacillota</taxon>
        <taxon>Bacilli</taxon>
        <taxon>Bacillales</taxon>
        <taxon>Bacillaceae</taxon>
        <taxon>Gracilibacillus</taxon>
    </lineage>
</organism>
<dbReference type="Proteomes" id="UP000199687">
    <property type="component" value="Unassembled WGS sequence"/>
</dbReference>
<proteinExistence type="inferred from homology"/>
<dbReference type="InterPro" id="IPR050490">
    <property type="entry name" value="Bact_solute-bd_prot1"/>
</dbReference>
<evidence type="ECO:0000313" key="6">
    <source>
        <dbReference type="Proteomes" id="UP000199687"/>
    </source>
</evidence>
<dbReference type="GO" id="GO:0030313">
    <property type="term" value="C:cell envelope"/>
    <property type="evidence" value="ECO:0007669"/>
    <property type="project" value="UniProtKB-SubCell"/>
</dbReference>
<dbReference type="InterPro" id="IPR006059">
    <property type="entry name" value="SBP"/>
</dbReference>
<gene>
    <name evidence="5" type="ORF">SAMN04487944_11829</name>
</gene>
<reference evidence="5 6" key="1">
    <citation type="submission" date="2016-10" db="EMBL/GenBank/DDBJ databases">
        <authorList>
            <person name="de Groot N.N."/>
        </authorList>
    </citation>
    <scope>NUCLEOTIDE SEQUENCE [LARGE SCALE GENOMIC DNA]</scope>
    <source>
        <strain evidence="5 6">CGMCC 1.7727</strain>
    </source>
</reference>
<dbReference type="EMBL" id="FOGL01000018">
    <property type="protein sequence ID" value="SES10117.1"/>
    <property type="molecule type" value="Genomic_DNA"/>
</dbReference>
<comment type="similarity">
    <text evidence="2">Belongs to the bacterial solute-binding protein 1 family.</text>
</comment>
<evidence type="ECO:0000313" key="5">
    <source>
        <dbReference type="EMBL" id="SES10117.1"/>
    </source>
</evidence>
<dbReference type="PANTHER" id="PTHR43649:SF31">
    <property type="entry name" value="SN-GLYCEROL-3-PHOSPHATE-BINDING PERIPLASMIC PROTEIN UGPB"/>
    <property type="match status" value="1"/>
</dbReference>
<keyword evidence="3" id="KW-0813">Transport</keyword>
<comment type="subcellular location">
    <subcellularLocation>
        <location evidence="1">Cell envelope</location>
    </subcellularLocation>
</comment>
<dbReference type="Gene3D" id="3.40.190.10">
    <property type="entry name" value="Periplasmic binding protein-like II"/>
    <property type="match status" value="1"/>
</dbReference>
<dbReference type="Pfam" id="PF13416">
    <property type="entry name" value="SBP_bac_8"/>
    <property type="match status" value="1"/>
</dbReference>
<dbReference type="CDD" id="cd14748">
    <property type="entry name" value="PBP2_UgpB"/>
    <property type="match status" value="1"/>
</dbReference>
<name>A0A1H9ULW2_9BACI</name>
<evidence type="ECO:0000256" key="2">
    <source>
        <dbReference type="ARBA" id="ARBA00008520"/>
    </source>
</evidence>
<evidence type="ECO:0000256" key="4">
    <source>
        <dbReference type="ARBA" id="ARBA00022729"/>
    </source>
</evidence>
<dbReference type="PROSITE" id="PS51257">
    <property type="entry name" value="PROKAR_LIPOPROTEIN"/>
    <property type="match status" value="1"/>
</dbReference>
<keyword evidence="5" id="KW-0762">Sugar transport</keyword>
<dbReference type="SUPFAM" id="SSF53850">
    <property type="entry name" value="Periplasmic binding protein-like II"/>
    <property type="match status" value="1"/>
</dbReference>
<protein>
    <submittedName>
        <fullName evidence="5">Multiple sugar transport system substrate-binding protein</fullName>
    </submittedName>
</protein>
<accession>A0A1H9ULW2</accession>
<evidence type="ECO:0000256" key="3">
    <source>
        <dbReference type="ARBA" id="ARBA00022448"/>
    </source>
</evidence>
<dbReference type="PANTHER" id="PTHR43649">
    <property type="entry name" value="ARABINOSE-BINDING PROTEIN-RELATED"/>
    <property type="match status" value="1"/>
</dbReference>
<keyword evidence="6" id="KW-1185">Reference proteome</keyword>